<gene>
    <name evidence="9" type="ORF">ENJ51_06400</name>
</gene>
<dbReference type="PANTHER" id="PTHR32060:SF30">
    <property type="entry name" value="CARBOXY-TERMINAL PROCESSING PROTEASE CTPA"/>
    <property type="match status" value="1"/>
</dbReference>
<evidence type="ECO:0000256" key="4">
    <source>
        <dbReference type="ARBA" id="ARBA00022825"/>
    </source>
</evidence>
<keyword evidence="7" id="KW-1133">Transmembrane helix</keyword>
<keyword evidence="7" id="KW-0472">Membrane</keyword>
<feature type="domain" description="PDZ" evidence="8">
    <location>
        <begin position="91"/>
        <end position="159"/>
    </location>
</feature>
<evidence type="ECO:0000259" key="8">
    <source>
        <dbReference type="PROSITE" id="PS50106"/>
    </source>
</evidence>
<dbReference type="FunFam" id="2.30.42.10:FF:000063">
    <property type="entry name" value="Peptidase, S41 family"/>
    <property type="match status" value="1"/>
</dbReference>
<dbReference type="SMART" id="SM00228">
    <property type="entry name" value="PDZ"/>
    <property type="match status" value="1"/>
</dbReference>
<evidence type="ECO:0000256" key="5">
    <source>
        <dbReference type="RuleBase" id="RU004404"/>
    </source>
</evidence>
<dbReference type="Pfam" id="PF03572">
    <property type="entry name" value="Peptidase_S41"/>
    <property type="match status" value="1"/>
</dbReference>
<proteinExistence type="inferred from homology"/>
<dbReference type="InterPro" id="IPR004447">
    <property type="entry name" value="Peptidase_S41A"/>
</dbReference>
<protein>
    <submittedName>
        <fullName evidence="9">S41 family peptidase</fullName>
    </submittedName>
</protein>
<dbReference type="GO" id="GO:0006508">
    <property type="term" value="P:proteolysis"/>
    <property type="evidence" value="ECO:0007669"/>
    <property type="project" value="UniProtKB-KW"/>
</dbReference>
<dbReference type="Gene3D" id="2.30.42.10">
    <property type="match status" value="1"/>
</dbReference>
<dbReference type="InterPro" id="IPR036034">
    <property type="entry name" value="PDZ_sf"/>
</dbReference>
<keyword evidence="3 5" id="KW-0378">Hydrolase</keyword>
<comment type="similarity">
    <text evidence="1 5">Belongs to the peptidase S41A family.</text>
</comment>
<name>A0A7V2T333_LEUMU</name>
<dbReference type="Gene3D" id="3.30.750.44">
    <property type="match status" value="1"/>
</dbReference>
<sequence>MQLKINKTLTTGVVLGTIIGVATSVSLNVFAFKSASPTIPLEQIKKFSEVYSRVKRSYVEEVDDKKLISGAISGMLSSLDPHSAYLDEDAFTELRVGTSGEFGGLGIEVGMENGFVKVISPIDDTPAYKAGLKAGDLIIRLDDKPVKGLTLSDAVKLMRGKPGEPIELMVVREGKDKPFKVKIIRAIIKIKSVKQRILEPGFGYLRISSFQSKTTQGVIDGLKKLKKENKGQLKGLILDLRNNPGGVLNGAVGVSDVFLDNSGKIVYTEGRVADALMRYDANPGDKLDSAPMVVLVNQGSASASEIVSGALQDHKRALIVGQKTFGKGSVQTVLPLDSKTAVKITTARYFTPSGNSIQATGIIPDIVIKPLRLKDDKKNEDDSFIPLSEADLTGHLSNPKEDKKGSKKPDAKTEEIKKAADKIKKDKKVENLAVKDYALYEALNILKGMSLIQGRK</sequence>
<dbReference type="SUPFAM" id="SSF52096">
    <property type="entry name" value="ClpP/crotonase"/>
    <property type="match status" value="1"/>
</dbReference>
<feature type="compositionally biased region" description="Basic and acidic residues" evidence="6">
    <location>
        <begin position="398"/>
        <end position="420"/>
    </location>
</feature>
<keyword evidence="7" id="KW-0812">Transmembrane</keyword>
<dbReference type="NCBIfam" id="TIGR00225">
    <property type="entry name" value="prc"/>
    <property type="match status" value="1"/>
</dbReference>
<dbReference type="CDD" id="cd06782">
    <property type="entry name" value="cpPDZ_CPP-like"/>
    <property type="match status" value="1"/>
</dbReference>
<dbReference type="AlphaFoldDB" id="A0A7V2T333"/>
<dbReference type="EMBL" id="DRMS01000240">
    <property type="protein sequence ID" value="HFC92426.1"/>
    <property type="molecule type" value="Genomic_DNA"/>
</dbReference>
<accession>A0A7V2T333</accession>
<evidence type="ECO:0000256" key="1">
    <source>
        <dbReference type="ARBA" id="ARBA00009179"/>
    </source>
</evidence>
<feature type="transmembrane region" description="Helical" evidence="7">
    <location>
        <begin position="12"/>
        <end position="32"/>
    </location>
</feature>
<dbReference type="GO" id="GO:0007165">
    <property type="term" value="P:signal transduction"/>
    <property type="evidence" value="ECO:0007669"/>
    <property type="project" value="TreeGrafter"/>
</dbReference>
<dbReference type="GO" id="GO:0008236">
    <property type="term" value="F:serine-type peptidase activity"/>
    <property type="evidence" value="ECO:0007669"/>
    <property type="project" value="UniProtKB-KW"/>
</dbReference>
<evidence type="ECO:0000256" key="7">
    <source>
        <dbReference type="SAM" id="Phobius"/>
    </source>
</evidence>
<dbReference type="PANTHER" id="PTHR32060">
    <property type="entry name" value="TAIL-SPECIFIC PROTEASE"/>
    <property type="match status" value="1"/>
</dbReference>
<keyword evidence="2 5" id="KW-0645">Protease</keyword>
<evidence type="ECO:0000256" key="3">
    <source>
        <dbReference type="ARBA" id="ARBA00022801"/>
    </source>
</evidence>
<dbReference type="GO" id="GO:0004175">
    <property type="term" value="F:endopeptidase activity"/>
    <property type="evidence" value="ECO:0007669"/>
    <property type="project" value="TreeGrafter"/>
</dbReference>
<dbReference type="Proteomes" id="UP000885750">
    <property type="component" value="Unassembled WGS sequence"/>
</dbReference>
<dbReference type="PROSITE" id="PS50106">
    <property type="entry name" value="PDZ"/>
    <property type="match status" value="1"/>
</dbReference>
<evidence type="ECO:0000256" key="6">
    <source>
        <dbReference type="SAM" id="MobiDB-lite"/>
    </source>
</evidence>
<dbReference type="Pfam" id="PF13180">
    <property type="entry name" value="PDZ_2"/>
    <property type="match status" value="1"/>
</dbReference>
<evidence type="ECO:0000313" key="9">
    <source>
        <dbReference type="EMBL" id="HFC92426.1"/>
    </source>
</evidence>
<keyword evidence="4 5" id="KW-0720">Serine protease</keyword>
<dbReference type="FunFam" id="3.90.226.10:FF:000029">
    <property type="entry name" value="Peptidase, S41 family"/>
    <property type="match status" value="1"/>
</dbReference>
<dbReference type="Pfam" id="PF22694">
    <property type="entry name" value="CtpB_N-like"/>
    <property type="match status" value="1"/>
</dbReference>
<organism evidence="9">
    <name type="scientific">Leucothrix mucor</name>
    <dbReference type="NCBI Taxonomy" id="45248"/>
    <lineage>
        <taxon>Bacteria</taxon>
        <taxon>Pseudomonadati</taxon>
        <taxon>Pseudomonadota</taxon>
        <taxon>Gammaproteobacteria</taxon>
        <taxon>Thiotrichales</taxon>
        <taxon>Thiotrichaceae</taxon>
        <taxon>Leucothrix</taxon>
    </lineage>
</organism>
<reference evidence="9" key="1">
    <citation type="journal article" date="2020" name="mSystems">
        <title>Genome- and Community-Level Interaction Insights into Carbon Utilization and Element Cycling Functions of Hydrothermarchaeota in Hydrothermal Sediment.</title>
        <authorList>
            <person name="Zhou Z."/>
            <person name="Liu Y."/>
            <person name="Xu W."/>
            <person name="Pan J."/>
            <person name="Luo Z.H."/>
            <person name="Li M."/>
        </authorList>
    </citation>
    <scope>NUCLEOTIDE SEQUENCE [LARGE SCALE GENOMIC DNA]</scope>
    <source>
        <strain evidence="9">HyVt-493</strain>
    </source>
</reference>
<dbReference type="CDD" id="cd07560">
    <property type="entry name" value="Peptidase_S41_CPP"/>
    <property type="match status" value="1"/>
</dbReference>
<dbReference type="SUPFAM" id="SSF50156">
    <property type="entry name" value="PDZ domain-like"/>
    <property type="match status" value="1"/>
</dbReference>
<dbReference type="InterPro" id="IPR029045">
    <property type="entry name" value="ClpP/crotonase-like_dom_sf"/>
</dbReference>
<dbReference type="InterPro" id="IPR055210">
    <property type="entry name" value="CtpA/B_N"/>
</dbReference>
<dbReference type="InterPro" id="IPR001478">
    <property type="entry name" value="PDZ"/>
</dbReference>
<comment type="caution">
    <text evidence="9">The sequence shown here is derived from an EMBL/GenBank/DDBJ whole genome shotgun (WGS) entry which is preliminary data.</text>
</comment>
<dbReference type="GO" id="GO:0030288">
    <property type="term" value="C:outer membrane-bounded periplasmic space"/>
    <property type="evidence" value="ECO:0007669"/>
    <property type="project" value="TreeGrafter"/>
</dbReference>
<dbReference type="SMART" id="SM00245">
    <property type="entry name" value="TSPc"/>
    <property type="match status" value="1"/>
</dbReference>
<dbReference type="Gene3D" id="3.90.226.10">
    <property type="entry name" value="2-enoyl-CoA Hydratase, Chain A, domain 1"/>
    <property type="match status" value="1"/>
</dbReference>
<feature type="region of interest" description="Disordered" evidence="6">
    <location>
        <begin position="388"/>
        <end position="420"/>
    </location>
</feature>
<dbReference type="InterPro" id="IPR005151">
    <property type="entry name" value="Tail-specific_protease"/>
</dbReference>
<evidence type="ECO:0000256" key="2">
    <source>
        <dbReference type="ARBA" id="ARBA00022670"/>
    </source>
</evidence>